<dbReference type="SUPFAM" id="SSF56176">
    <property type="entry name" value="FAD-binding/transporter-associated domain-like"/>
    <property type="match status" value="1"/>
</dbReference>
<gene>
    <name evidence="19" type="ORF">JXQ802_LOCUS41197</name>
    <name evidence="18" type="ORF">PYM288_LOCUS26493</name>
</gene>
<feature type="transmembrane region" description="Helical" evidence="15">
    <location>
        <begin position="470"/>
        <end position="497"/>
    </location>
</feature>
<dbReference type="SUPFAM" id="SSF55447">
    <property type="entry name" value="CO dehydrogenase flavoprotein C-terminal domain-like"/>
    <property type="match status" value="1"/>
</dbReference>
<proteinExistence type="inferred from homology"/>
<feature type="chain" id="PRO_5035688109" description="FAD-binding PCMH-type domain-containing protein" evidence="16">
    <location>
        <begin position="20"/>
        <end position="1237"/>
    </location>
</feature>
<dbReference type="Proteomes" id="UP000663870">
    <property type="component" value="Unassembled WGS sequence"/>
</dbReference>
<dbReference type="Gene3D" id="4.10.400.10">
    <property type="entry name" value="Low-density Lipoprotein Receptor"/>
    <property type="match status" value="1"/>
</dbReference>
<comment type="caution">
    <text evidence="14">Lacks conserved residue(s) required for the propagation of feature annotation.</text>
</comment>
<dbReference type="Gene3D" id="3.30.365.10">
    <property type="entry name" value="Aldehyde oxidase/xanthine dehydrogenase, molybdopterin binding domain"/>
    <property type="match status" value="3"/>
</dbReference>
<dbReference type="InterPro" id="IPR036683">
    <property type="entry name" value="CO_DH_flav_C_dom_sf"/>
</dbReference>
<evidence type="ECO:0000256" key="1">
    <source>
        <dbReference type="ARBA" id="ARBA00001924"/>
    </source>
</evidence>
<keyword evidence="12 14" id="KW-1015">Disulfide bond</keyword>
<keyword evidence="15" id="KW-0812">Transmembrane</keyword>
<evidence type="ECO:0000256" key="14">
    <source>
        <dbReference type="PROSITE-ProRule" id="PRU00124"/>
    </source>
</evidence>
<dbReference type="SMART" id="SM01008">
    <property type="entry name" value="Ald_Xan_dh_C"/>
    <property type="match status" value="1"/>
</dbReference>
<comment type="caution">
    <text evidence="19">The sequence shown here is derived from an EMBL/GenBank/DDBJ whole genome shotgun (WGS) entry which is preliminary data.</text>
</comment>
<dbReference type="AlphaFoldDB" id="A0A815U9D9"/>
<dbReference type="InterPro" id="IPR037165">
    <property type="entry name" value="AldOxase/xan_DH_Mopterin-bd_sf"/>
</dbReference>
<dbReference type="InterPro" id="IPR036318">
    <property type="entry name" value="FAD-bd_PCMH-like_sf"/>
</dbReference>
<dbReference type="Gene3D" id="3.10.20.30">
    <property type="match status" value="1"/>
</dbReference>
<evidence type="ECO:0000256" key="2">
    <source>
        <dbReference type="ARBA" id="ARBA00001974"/>
    </source>
</evidence>
<evidence type="ECO:0000256" key="5">
    <source>
        <dbReference type="ARBA" id="ARBA00022630"/>
    </source>
</evidence>
<dbReference type="GO" id="GO:0005506">
    <property type="term" value="F:iron ion binding"/>
    <property type="evidence" value="ECO:0007669"/>
    <property type="project" value="InterPro"/>
</dbReference>
<dbReference type="Gene3D" id="3.90.1170.50">
    <property type="entry name" value="Aldehyde oxidase/xanthine dehydrogenase, a/b hammerhead"/>
    <property type="match status" value="1"/>
</dbReference>
<dbReference type="InterPro" id="IPR016208">
    <property type="entry name" value="Ald_Oxase/xanthine_DH-like"/>
</dbReference>
<dbReference type="InterPro" id="IPR000674">
    <property type="entry name" value="Ald_Oxase/Xan_DH_a/b"/>
</dbReference>
<dbReference type="SUPFAM" id="SSF47741">
    <property type="entry name" value="CO dehydrogenase ISP C-domain like"/>
    <property type="match status" value="1"/>
</dbReference>
<evidence type="ECO:0000313" key="20">
    <source>
        <dbReference type="Proteomes" id="UP000663870"/>
    </source>
</evidence>
<name>A0A815U9D9_9BILA</name>
<sequence>MLSLLHVVCFLCAFGGLQSIFYDTDPFQFDCLRYFSIGSHIFGIIKYCIRPTNDQNPRMIDFFNISHQNFTFDELHRLNVTSYEVLLWSSSIDLAERYQYYIDQSTKSIRLNEQFFNCTPPWFGSRCQYSFEVVSNFADARLNVQWKSHMTDAITHRTCYILLECDRGTASMCLDWREICDGRIDCFNDGIDESQCFELEINECNENEFRCHNGLCIPKQFWNDENDEAECLDKSDLLHILDCPDIYLQVSIFGCAEYACRPDEGQFPCGDGQCVEDFGICHNGRHLLLIESLSVQGNLPYDCWIAIACLSKITDQVNEVLCEQFVNLSQILPRLETCKYPIQFPTIPVLLGHVRFLYHPKQIFNISIKLALVPDYVCYDEQLCDFLIPTFHHENLTCRYGHEMGLGSDVENDGICLQDRPTCPESILCVCADCFFGDRCQFYAKGIGLTLDDILRYTIRPNLTFNDQPIVIILSAVLIMIIFIAGLLNSLLAYLVFHHQNSRQVGSGMYLHLSSIVSGLVVKLRLTGSKLGCGEGGCGACTVLISRCINRNSGEIEHRRINACLTPVCSIDGCHVVTVEGLGSTSKSNLHSTQIRLAELFASQCGFCTPGMVMSLYGTVTSKDNSLPTMEDIEEAFDGNLCRCTGYRPILDAAKTFACDINKLDYQKSSSPRVSTTFDKCFSYAHQNTSPINRVPFPDKLRDYIPQSIHIKGTSFEWYRPISLNELIQLRHSYPGNQSKLIFGNTRVELERKYNQMNCSRLISITHIRELQELKRTDDSLYIGAGVTFARLKSKLVQWKNEDKFCQALLDQMKHFASTQIRNVASIGGNIISASPISDINPVLEAASAILELHCADNEKVRQIQLCDFFLARRRDDSKGIVSAAFKVELEKLNSIDNQWKIISICFSFGGMASKTISPKNIQQQLIGLLWTKQTINQTYELLIKEISLDELSPGGQIQYRRTLMQSFLFKFYSYVCNELRESVIDSVDFSYHREISHGQQTIPERPQTQKYVGSSLSHQSAYLHTTGEAIYVDDMPSHINTLYSALVLSTKANARIKHIDIDDASKVAGFVSFVNYTDVPGSNKLDNILPDEEVFVSSIALCVGAIIGLVVCESEHAAKLAANLIKIDYELLSPRILSIEDAIDHQSYFGNEICLQRGDVEKVFLDAEHVLEDILFIGGQEHFYMETQSSFALGRNVNRITCHVKRIGGAFGGKETRSLPLCGAVAVAAVKLGRPV</sequence>
<feature type="domain" description="FAD-binding PCMH-type" evidence="17">
    <location>
        <begin position="711"/>
        <end position="893"/>
    </location>
</feature>
<keyword evidence="8" id="KW-0274">FAD</keyword>
<evidence type="ECO:0000256" key="15">
    <source>
        <dbReference type="SAM" id="Phobius"/>
    </source>
</evidence>
<keyword evidence="4" id="KW-0500">Molybdenum</keyword>
<dbReference type="SMART" id="SM01092">
    <property type="entry name" value="CO_deh_flav_C"/>
    <property type="match status" value="1"/>
</dbReference>
<dbReference type="SUPFAM" id="SSF54665">
    <property type="entry name" value="CO dehydrogenase molybdoprotein N-domain-like"/>
    <property type="match status" value="1"/>
</dbReference>
<keyword evidence="16" id="KW-0732">Signal</keyword>
<keyword evidence="10" id="KW-0408">Iron</keyword>
<keyword evidence="9" id="KW-0560">Oxidoreductase</keyword>
<dbReference type="Gene3D" id="3.30.43.10">
    <property type="entry name" value="Uridine Diphospho-n-acetylenolpyruvylglucosamine Reductase, domain 2"/>
    <property type="match status" value="1"/>
</dbReference>
<keyword evidence="6" id="KW-0001">2Fe-2S</keyword>
<dbReference type="InterPro" id="IPR002172">
    <property type="entry name" value="LDrepeatLR_classA_rpt"/>
</dbReference>
<dbReference type="PANTHER" id="PTHR45444">
    <property type="entry name" value="XANTHINE DEHYDROGENASE"/>
    <property type="match status" value="1"/>
</dbReference>
<comment type="cofactor">
    <cofactor evidence="1">
        <name>Mo-molybdopterin</name>
        <dbReference type="ChEBI" id="CHEBI:71302"/>
    </cofactor>
</comment>
<dbReference type="Gene3D" id="1.10.150.120">
    <property type="entry name" value="[2Fe-2S]-binding domain"/>
    <property type="match status" value="1"/>
</dbReference>
<dbReference type="SUPFAM" id="SSF56003">
    <property type="entry name" value="Molybdenum cofactor-binding domain"/>
    <property type="match status" value="1"/>
</dbReference>
<keyword evidence="15" id="KW-1133">Transmembrane helix</keyword>
<reference evidence="19" key="1">
    <citation type="submission" date="2021-02" db="EMBL/GenBank/DDBJ databases">
        <authorList>
            <person name="Nowell W R."/>
        </authorList>
    </citation>
    <scope>NUCLEOTIDE SEQUENCE</scope>
</reference>
<dbReference type="Pfam" id="PF02738">
    <property type="entry name" value="MoCoBD_1"/>
    <property type="match status" value="1"/>
</dbReference>
<evidence type="ECO:0000259" key="17">
    <source>
        <dbReference type="PROSITE" id="PS51387"/>
    </source>
</evidence>
<dbReference type="InterPro" id="IPR012675">
    <property type="entry name" value="Beta-grasp_dom_sf"/>
</dbReference>
<dbReference type="InterPro" id="IPR002346">
    <property type="entry name" value="Mopterin_DH_FAD-bd"/>
</dbReference>
<evidence type="ECO:0000256" key="3">
    <source>
        <dbReference type="ARBA" id="ARBA00006849"/>
    </source>
</evidence>
<dbReference type="Pfam" id="PF01315">
    <property type="entry name" value="Ald_Xan_dh_C"/>
    <property type="match status" value="1"/>
</dbReference>
<dbReference type="InterPro" id="IPR006058">
    <property type="entry name" value="2Fe2S_fd_BS"/>
</dbReference>
<dbReference type="SUPFAM" id="SSF54292">
    <property type="entry name" value="2Fe-2S ferredoxin-like"/>
    <property type="match status" value="1"/>
</dbReference>
<feature type="disulfide bond" evidence="14">
    <location>
        <begin position="204"/>
        <end position="216"/>
    </location>
</feature>
<dbReference type="InterPro" id="IPR036055">
    <property type="entry name" value="LDL_receptor-like_sf"/>
</dbReference>
<dbReference type="InterPro" id="IPR005107">
    <property type="entry name" value="CO_DH_flav_C"/>
</dbReference>
<evidence type="ECO:0000256" key="8">
    <source>
        <dbReference type="ARBA" id="ARBA00022827"/>
    </source>
</evidence>
<dbReference type="PROSITE" id="PS00197">
    <property type="entry name" value="2FE2S_FER_1"/>
    <property type="match status" value="1"/>
</dbReference>
<dbReference type="Pfam" id="PF01799">
    <property type="entry name" value="Fer2_2"/>
    <property type="match status" value="1"/>
</dbReference>
<feature type="signal peptide" evidence="16">
    <location>
        <begin position="1"/>
        <end position="19"/>
    </location>
</feature>
<dbReference type="Pfam" id="PF00941">
    <property type="entry name" value="FAD_binding_5"/>
    <property type="match status" value="1"/>
</dbReference>
<dbReference type="SMART" id="SM00192">
    <property type="entry name" value="LDLa"/>
    <property type="match status" value="2"/>
</dbReference>
<dbReference type="GO" id="GO:0051537">
    <property type="term" value="F:2 iron, 2 sulfur cluster binding"/>
    <property type="evidence" value="ECO:0007669"/>
    <property type="project" value="UniProtKB-KW"/>
</dbReference>
<evidence type="ECO:0000256" key="10">
    <source>
        <dbReference type="ARBA" id="ARBA00023004"/>
    </source>
</evidence>
<evidence type="ECO:0000313" key="18">
    <source>
        <dbReference type="EMBL" id="CAF1233294.1"/>
    </source>
</evidence>
<dbReference type="CDD" id="cd00112">
    <property type="entry name" value="LDLa"/>
    <property type="match status" value="1"/>
</dbReference>
<keyword evidence="15" id="KW-0472">Membrane</keyword>
<dbReference type="InterPro" id="IPR002888">
    <property type="entry name" value="2Fe-2S-bd"/>
</dbReference>
<keyword evidence="11" id="KW-0411">Iron-sulfur</keyword>
<feature type="transmembrane region" description="Helical" evidence="15">
    <location>
        <begin position="509"/>
        <end position="526"/>
    </location>
</feature>
<dbReference type="InterPro" id="IPR016169">
    <property type="entry name" value="FAD-bd_PCMH_sub2"/>
</dbReference>
<keyword evidence="5" id="KW-0285">Flavoprotein</keyword>
<dbReference type="EMBL" id="CAJNOL010002594">
    <property type="protein sequence ID" value="CAF1514597.1"/>
    <property type="molecule type" value="Genomic_DNA"/>
</dbReference>
<evidence type="ECO:0000256" key="6">
    <source>
        <dbReference type="ARBA" id="ARBA00022714"/>
    </source>
</evidence>
<dbReference type="InterPro" id="IPR008274">
    <property type="entry name" value="AldOxase/xan_DH_MoCoBD1"/>
</dbReference>
<dbReference type="InterPro" id="IPR036884">
    <property type="entry name" value="2Fe-2S-bd_dom_sf"/>
</dbReference>
<dbReference type="EMBL" id="CAJNOH010001593">
    <property type="protein sequence ID" value="CAF1233294.1"/>
    <property type="molecule type" value="Genomic_DNA"/>
</dbReference>
<organism evidence="19 20">
    <name type="scientific">Rotaria sordida</name>
    <dbReference type="NCBI Taxonomy" id="392033"/>
    <lineage>
        <taxon>Eukaryota</taxon>
        <taxon>Metazoa</taxon>
        <taxon>Spiralia</taxon>
        <taxon>Gnathifera</taxon>
        <taxon>Rotifera</taxon>
        <taxon>Eurotatoria</taxon>
        <taxon>Bdelloidea</taxon>
        <taxon>Philodinida</taxon>
        <taxon>Philodinidae</taxon>
        <taxon>Rotaria</taxon>
    </lineage>
</organism>
<dbReference type="PROSITE" id="PS51387">
    <property type="entry name" value="FAD_PCMH"/>
    <property type="match status" value="1"/>
</dbReference>
<dbReference type="PANTHER" id="PTHR45444:SF3">
    <property type="entry name" value="XANTHINE DEHYDROGENASE"/>
    <property type="match status" value="1"/>
</dbReference>
<evidence type="ECO:0000256" key="13">
    <source>
        <dbReference type="ARBA" id="ARBA00034078"/>
    </source>
</evidence>
<dbReference type="Proteomes" id="UP000663854">
    <property type="component" value="Unassembled WGS sequence"/>
</dbReference>
<keyword evidence="7" id="KW-0479">Metal-binding</keyword>
<dbReference type="InterPro" id="IPR016166">
    <property type="entry name" value="FAD-bd_PCMH"/>
</dbReference>
<accession>A0A815U9D9</accession>
<evidence type="ECO:0000256" key="4">
    <source>
        <dbReference type="ARBA" id="ARBA00022505"/>
    </source>
</evidence>
<evidence type="ECO:0000256" key="12">
    <source>
        <dbReference type="ARBA" id="ARBA00023157"/>
    </source>
</evidence>
<evidence type="ECO:0000256" key="7">
    <source>
        <dbReference type="ARBA" id="ARBA00022723"/>
    </source>
</evidence>
<evidence type="ECO:0000256" key="16">
    <source>
        <dbReference type="SAM" id="SignalP"/>
    </source>
</evidence>
<keyword evidence="20" id="KW-1185">Reference proteome</keyword>
<evidence type="ECO:0000256" key="9">
    <source>
        <dbReference type="ARBA" id="ARBA00023002"/>
    </source>
</evidence>
<dbReference type="PROSITE" id="PS50068">
    <property type="entry name" value="LDLRA_2"/>
    <property type="match status" value="1"/>
</dbReference>
<dbReference type="InterPro" id="IPR016167">
    <property type="entry name" value="FAD-bd_PCMH_sub1"/>
</dbReference>
<dbReference type="Gene3D" id="3.30.465.10">
    <property type="match status" value="1"/>
</dbReference>
<evidence type="ECO:0000313" key="19">
    <source>
        <dbReference type="EMBL" id="CAF1514597.1"/>
    </source>
</evidence>
<comment type="similarity">
    <text evidence="3">Belongs to the xanthine dehydrogenase family.</text>
</comment>
<dbReference type="GO" id="GO:0016491">
    <property type="term" value="F:oxidoreductase activity"/>
    <property type="evidence" value="ECO:0007669"/>
    <property type="project" value="UniProtKB-KW"/>
</dbReference>
<comment type="cofactor">
    <cofactor evidence="13">
        <name>[2Fe-2S] cluster</name>
        <dbReference type="ChEBI" id="CHEBI:190135"/>
    </cofactor>
</comment>
<dbReference type="InterPro" id="IPR036856">
    <property type="entry name" value="Ald_Oxase/Xan_DH_a/b_sf"/>
</dbReference>
<protein>
    <recommendedName>
        <fullName evidence="17">FAD-binding PCMH-type domain-containing protein</fullName>
    </recommendedName>
</protein>
<comment type="cofactor">
    <cofactor evidence="2">
        <name>FAD</name>
        <dbReference type="ChEBI" id="CHEBI:57692"/>
    </cofactor>
</comment>
<evidence type="ECO:0000256" key="11">
    <source>
        <dbReference type="ARBA" id="ARBA00023014"/>
    </source>
</evidence>
<dbReference type="GO" id="GO:0071949">
    <property type="term" value="F:FAD binding"/>
    <property type="evidence" value="ECO:0007669"/>
    <property type="project" value="InterPro"/>
</dbReference>
<dbReference type="InterPro" id="IPR036010">
    <property type="entry name" value="2Fe-2S_ferredoxin-like_sf"/>
</dbReference>